<comment type="similarity">
    <text evidence="1">Belongs to the universal ribosomal protein uL30 family.</text>
</comment>
<dbReference type="PANTHER" id="PTHR11524">
    <property type="entry name" value="60S RIBOSOMAL PROTEIN L7"/>
    <property type="match status" value="1"/>
</dbReference>
<protein>
    <submittedName>
        <fullName evidence="5">RL7</fullName>
    </submittedName>
</protein>
<comment type="caution">
    <text evidence="5">The sequence shown here is derived from an EMBL/GenBank/DDBJ whole genome shotgun (WGS) entry which is preliminary data.</text>
</comment>
<dbReference type="GO" id="GO:0003723">
    <property type="term" value="F:RNA binding"/>
    <property type="evidence" value="ECO:0007669"/>
    <property type="project" value="TreeGrafter"/>
</dbReference>
<evidence type="ECO:0000256" key="3">
    <source>
        <dbReference type="ARBA" id="ARBA00023274"/>
    </source>
</evidence>
<dbReference type="InterPro" id="IPR039699">
    <property type="entry name" value="Ribosomal_uL30"/>
</dbReference>
<dbReference type="VEuPathDB" id="MicrosporidiaDB:A0H76_2317"/>
<dbReference type="VEuPathDB" id="MicrosporidiaDB:HERIO_1112"/>
<dbReference type="SUPFAM" id="SSF55129">
    <property type="entry name" value="Ribosomal protein L30p/L7e"/>
    <property type="match status" value="1"/>
</dbReference>
<accession>A0A1X0QJX0</accession>
<dbReference type="EMBL" id="LTAI01000067">
    <property type="protein sequence ID" value="ORE00081.1"/>
    <property type="molecule type" value="Genomic_DNA"/>
</dbReference>
<dbReference type="PANTHER" id="PTHR11524:SF16">
    <property type="entry name" value="LARGE RIBOSOMAL SUBUNIT PROTEIN UL30"/>
    <property type="match status" value="1"/>
</dbReference>
<feature type="domain" description="Large ribosomal subunit protein uL30-like ferredoxin-like fold" evidence="4">
    <location>
        <begin position="77"/>
        <end position="124"/>
    </location>
</feature>
<keyword evidence="3" id="KW-0687">Ribonucleoprotein</keyword>
<evidence type="ECO:0000256" key="2">
    <source>
        <dbReference type="ARBA" id="ARBA00022980"/>
    </source>
</evidence>
<dbReference type="Proteomes" id="UP000192501">
    <property type="component" value="Unassembled WGS sequence"/>
</dbReference>
<sequence>MMEPVSSQIRQEYEQKMKTIKKEQEDNLNQRIANNLQYEKTVVPQIIEKVKSMMKVEVHNDPSTIVLEAEPNYLVAVLIRSTNGVPPKPKKCLELLRLKHINECVIIKNNLCNRNLLKTAASYIAYGTINYELMRKLIYKRGCGIKRKACGTKIKIKLTNKEIEQAFNGKYRCIEELCFGIFSGAEDQTKILRFLSPFKLNCPLGGFSGKKKLNILKGGNTGNNRGMLGNLISRMIE</sequence>
<proteinExistence type="inferred from homology"/>
<dbReference type="AlphaFoldDB" id="A0A1X0QJX0"/>
<name>A0A1X0QJX0_9MICR</name>
<keyword evidence="2" id="KW-0689">Ribosomal protein</keyword>
<evidence type="ECO:0000256" key="1">
    <source>
        <dbReference type="ARBA" id="ARBA00007594"/>
    </source>
</evidence>
<gene>
    <name evidence="5" type="primary">RL7</name>
    <name evidence="5" type="ORF">A0H76_2317</name>
</gene>
<evidence type="ECO:0000313" key="5">
    <source>
        <dbReference type="EMBL" id="ORE00081.1"/>
    </source>
</evidence>
<dbReference type="InterPro" id="IPR036919">
    <property type="entry name" value="Ribo_uL30_ferredoxin-like_sf"/>
</dbReference>
<dbReference type="Gene3D" id="1.10.15.30">
    <property type="match status" value="1"/>
</dbReference>
<dbReference type="GO" id="GO:0000463">
    <property type="term" value="P:maturation of LSU-rRNA from tricistronic rRNA transcript (SSU-rRNA, 5.8S rRNA, LSU-rRNA)"/>
    <property type="evidence" value="ECO:0007669"/>
    <property type="project" value="TreeGrafter"/>
</dbReference>
<dbReference type="InterPro" id="IPR035808">
    <property type="entry name" value="Ribosomal_uL30_euk_arc"/>
</dbReference>
<evidence type="ECO:0000259" key="4">
    <source>
        <dbReference type="Pfam" id="PF00327"/>
    </source>
</evidence>
<dbReference type="Pfam" id="PF00327">
    <property type="entry name" value="Ribosomal_L30"/>
    <property type="match status" value="1"/>
</dbReference>
<dbReference type="GO" id="GO:0003735">
    <property type="term" value="F:structural constituent of ribosome"/>
    <property type="evidence" value="ECO:0007669"/>
    <property type="project" value="TreeGrafter"/>
</dbReference>
<dbReference type="Gene3D" id="3.30.1390.20">
    <property type="entry name" value="Ribosomal protein L30, ferredoxin-like fold domain"/>
    <property type="match status" value="1"/>
</dbReference>
<evidence type="ECO:0000313" key="6">
    <source>
        <dbReference type="Proteomes" id="UP000192501"/>
    </source>
</evidence>
<dbReference type="CDD" id="cd01657">
    <property type="entry name" value="Ribosomal_L7_archeal_euk"/>
    <property type="match status" value="1"/>
</dbReference>
<reference evidence="5 6" key="1">
    <citation type="journal article" date="2017" name="Environ. Microbiol.">
        <title>Decay of the glycolytic pathway and adaptation to intranuclear parasitism within Enterocytozoonidae microsporidia.</title>
        <authorList>
            <person name="Wiredu Boakye D."/>
            <person name="Jaroenlak P."/>
            <person name="Prachumwat A."/>
            <person name="Williams T.A."/>
            <person name="Bateman K.S."/>
            <person name="Itsathitphaisarn O."/>
            <person name="Sritunyalucksana K."/>
            <person name="Paszkiewicz K.H."/>
            <person name="Moore K.A."/>
            <person name="Stentiford G.D."/>
            <person name="Williams B.A."/>
        </authorList>
    </citation>
    <scope>NUCLEOTIDE SEQUENCE [LARGE SCALE GENOMIC DNA]</scope>
    <source>
        <strain evidence="6">canceri</strain>
    </source>
</reference>
<dbReference type="GO" id="GO:0022625">
    <property type="term" value="C:cytosolic large ribosomal subunit"/>
    <property type="evidence" value="ECO:0007669"/>
    <property type="project" value="TreeGrafter"/>
</dbReference>
<organism evidence="5 6">
    <name type="scientific">Hepatospora eriocheir</name>
    <dbReference type="NCBI Taxonomy" id="1081669"/>
    <lineage>
        <taxon>Eukaryota</taxon>
        <taxon>Fungi</taxon>
        <taxon>Fungi incertae sedis</taxon>
        <taxon>Microsporidia</taxon>
        <taxon>Hepatosporidae</taxon>
        <taxon>Hepatospora</taxon>
    </lineage>
</organism>
<dbReference type="InterPro" id="IPR016082">
    <property type="entry name" value="Ribosomal_uL30_ferredoxin-like"/>
</dbReference>